<dbReference type="Proteomes" id="UP001240236">
    <property type="component" value="Unassembled WGS sequence"/>
</dbReference>
<proteinExistence type="predicted"/>
<feature type="compositionally biased region" description="Polar residues" evidence="2">
    <location>
        <begin position="7"/>
        <end position="19"/>
    </location>
</feature>
<dbReference type="Pfam" id="PF00296">
    <property type="entry name" value="Bac_luciferase"/>
    <property type="match status" value="1"/>
</dbReference>
<organism evidence="4 5">
    <name type="scientific">Catenuloplanes indicus</name>
    <dbReference type="NCBI Taxonomy" id="137267"/>
    <lineage>
        <taxon>Bacteria</taxon>
        <taxon>Bacillati</taxon>
        <taxon>Actinomycetota</taxon>
        <taxon>Actinomycetes</taxon>
        <taxon>Micromonosporales</taxon>
        <taxon>Micromonosporaceae</taxon>
        <taxon>Catenuloplanes</taxon>
    </lineage>
</organism>
<sequence>MTGDPRTASNDSGAATSAHGNRARWRERLGRAGVWSMQLRTAPAQAIEHAAHDLDEAGFRALWIPGLDGGPVFTDAQRLLHATRQASVVIGVQSIWKQEPAELAAHAATVESRFPGRLLTGLGVSAPEVARALGKPFSTAVQEMDSYLQVLDDAPAPLPGHRRLLGSLGPRMATLAGARTAGLHPFLVPAEAAAGYRENLGGDALLAPHLTVVLDTDPSRAREIARDGIGFFLGLHTYQGNLRRLGFSDADFVPGGSDRLIDALVARGDLEAVRTRIQQHLDAGADHVALHVITPGQQIPAQQWAELATVLPHLT</sequence>
<comment type="caution">
    <text evidence="4">The sequence shown here is derived from an EMBL/GenBank/DDBJ whole genome shotgun (WGS) entry which is preliminary data.</text>
</comment>
<gene>
    <name evidence="4" type="ORF">J2S42_000269</name>
</gene>
<name>A0AAE4AUB2_9ACTN</name>
<dbReference type="EMBL" id="JAUSUZ010000001">
    <property type="protein sequence ID" value="MDQ0363600.1"/>
    <property type="molecule type" value="Genomic_DNA"/>
</dbReference>
<evidence type="ECO:0000313" key="4">
    <source>
        <dbReference type="EMBL" id="MDQ0363600.1"/>
    </source>
</evidence>
<evidence type="ECO:0000313" key="5">
    <source>
        <dbReference type="Proteomes" id="UP001240236"/>
    </source>
</evidence>
<dbReference type="RefSeq" id="WP_307234357.1">
    <property type="nucleotide sequence ID" value="NZ_JAUSUZ010000001.1"/>
</dbReference>
<dbReference type="InterPro" id="IPR011251">
    <property type="entry name" value="Luciferase-like_dom"/>
</dbReference>
<feature type="domain" description="Luciferase-like" evidence="3">
    <location>
        <begin position="39"/>
        <end position="249"/>
    </location>
</feature>
<dbReference type="InterPro" id="IPR019922">
    <property type="entry name" value="Lucif-like_OxRdatse_MSMEG_4141"/>
</dbReference>
<dbReference type="SUPFAM" id="SSF51679">
    <property type="entry name" value="Bacterial luciferase-like"/>
    <property type="match status" value="1"/>
</dbReference>
<dbReference type="GO" id="GO:0016705">
    <property type="term" value="F:oxidoreductase activity, acting on paired donors, with incorporation or reduction of molecular oxygen"/>
    <property type="evidence" value="ECO:0007669"/>
    <property type="project" value="InterPro"/>
</dbReference>
<keyword evidence="5" id="KW-1185">Reference proteome</keyword>
<dbReference type="InterPro" id="IPR036661">
    <property type="entry name" value="Luciferase-like_sf"/>
</dbReference>
<evidence type="ECO:0000256" key="2">
    <source>
        <dbReference type="SAM" id="MobiDB-lite"/>
    </source>
</evidence>
<keyword evidence="1" id="KW-0560">Oxidoreductase</keyword>
<feature type="region of interest" description="Disordered" evidence="2">
    <location>
        <begin position="1"/>
        <end position="23"/>
    </location>
</feature>
<dbReference type="NCBIfam" id="TIGR03620">
    <property type="entry name" value="F420_MSMEG_4141"/>
    <property type="match status" value="1"/>
</dbReference>
<dbReference type="Gene3D" id="3.20.20.30">
    <property type="entry name" value="Luciferase-like domain"/>
    <property type="match status" value="1"/>
</dbReference>
<dbReference type="PANTHER" id="PTHR43244">
    <property type="match status" value="1"/>
</dbReference>
<protein>
    <submittedName>
        <fullName evidence="4">F420-dependent oxidoreductase</fullName>
    </submittedName>
</protein>
<reference evidence="4 5" key="1">
    <citation type="submission" date="2023-07" db="EMBL/GenBank/DDBJ databases">
        <title>Sequencing the genomes of 1000 actinobacteria strains.</title>
        <authorList>
            <person name="Klenk H.-P."/>
        </authorList>
    </citation>
    <scope>NUCLEOTIDE SEQUENCE [LARGE SCALE GENOMIC DNA]</scope>
    <source>
        <strain evidence="4 5">DSM 44709</strain>
    </source>
</reference>
<dbReference type="InterPro" id="IPR050564">
    <property type="entry name" value="F420-G6PD/mer"/>
</dbReference>
<accession>A0AAE4AUB2</accession>
<evidence type="ECO:0000256" key="1">
    <source>
        <dbReference type="ARBA" id="ARBA00023002"/>
    </source>
</evidence>
<dbReference type="AlphaFoldDB" id="A0AAE4AUB2"/>
<dbReference type="PANTHER" id="PTHR43244:SF1">
    <property type="entry name" value="5,10-METHYLENETETRAHYDROMETHANOPTERIN REDUCTASE"/>
    <property type="match status" value="1"/>
</dbReference>
<evidence type="ECO:0000259" key="3">
    <source>
        <dbReference type="Pfam" id="PF00296"/>
    </source>
</evidence>